<organism evidence="1 2">
    <name type="scientific">Fusarium torulosum</name>
    <dbReference type="NCBI Taxonomy" id="33205"/>
    <lineage>
        <taxon>Eukaryota</taxon>
        <taxon>Fungi</taxon>
        <taxon>Dikarya</taxon>
        <taxon>Ascomycota</taxon>
        <taxon>Pezizomycotina</taxon>
        <taxon>Sordariomycetes</taxon>
        <taxon>Hypocreomycetidae</taxon>
        <taxon>Hypocreales</taxon>
        <taxon>Nectriaceae</taxon>
        <taxon>Fusarium</taxon>
    </lineage>
</organism>
<comment type="caution">
    <text evidence="1">The sequence shown here is derived from an EMBL/GenBank/DDBJ whole genome shotgun (WGS) entry which is preliminary data.</text>
</comment>
<accession>A0AAE8MMV2</accession>
<dbReference type="EMBL" id="ONZP01001140">
    <property type="protein sequence ID" value="SPJ93267.1"/>
    <property type="molecule type" value="Genomic_DNA"/>
</dbReference>
<evidence type="ECO:0000313" key="2">
    <source>
        <dbReference type="Proteomes" id="UP001187734"/>
    </source>
</evidence>
<proteinExistence type="predicted"/>
<name>A0AAE8MMV2_9HYPO</name>
<dbReference type="AlphaFoldDB" id="A0AAE8MMV2"/>
<sequence>MAIRASRGDLTNVART</sequence>
<dbReference type="Proteomes" id="UP001187734">
    <property type="component" value="Unassembled WGS sequence"/>
</dbReference>
<reference evidence="1" key="1">
    <citation type="submission" date="2018-03" db="EMBL/GenBank/DDBJ databases">
        <authorList>
            <person name="Guldener U."/>
        </authorList>
    </citation>
    <scope>NUCLEOTIDE SEQUENCE</scope>
</reference>
<keyword evidence="2" id="KW-1185">Reference proteome</keyword>
<protein>
    <submittedName>
        <fullName evidence="1">Uncharacterized protein</fullName>
    </submittedName>
</protein>
<evidence type="ECO:0000313" key="1">
    <source>
        <dbReference type="EMBL" id="SPJ93267.1"/>
    </source>
</evidence>
<gene>
    <name evidence="1" type="ORF">FTOL_13873</name>
</gene>